<feature type="binding site" description="axial binding residue" evidence="9">
    <location>
        <position position="73"/>
    </location>
    <ligand>
        <name>heme c</name>
        <dbReference type="ChEBI" id="CHEBI:61717"/>
        <label>1</label>
    </ligand>
    <ligandPart>
        <name>Fe</name>
        <dbReference type="ChEBI" id="CHEBI:18248"/>
    </ligandPart>
</feature>
<dbReference type="Gene3D" id="1.10.760.10">
    <property type="entry name" value="Cytochrome c-like domain"/>
    <property type="match status" value="2"/>
</dbReference>
<reference evidence="11" key="1">
    <citation type="journal article" date="2020" name="mSystems">
        <title>Genome- and Community-Level Interaction Insights into Carbon Utilization and Element Cycling Functions of Hydrothermarchaeota in Hydrothermal Sediment.</title>
        <authorList>
            <person name="Zhou Z."/>
            <person name="Liu Y."/>
            <person name="Xu W."/>
            <person name="Pan J."/>
            <person name="Luo Z.H."/>
            <person name="Li M."/>
        </authorList>
    </citation>
    <scope>NUCLEOTIDE SEQUENCE [LARGE SCALE GENOMIC DNA]</scope>
    <source>
        <strain evidence="11">HyVt-26</strain>
    </source>
</reference>
<feature type="domain" description="Cytochrome c" evidence="10">
    <location>
        <begin position="17"/>
        <end position="96"/>
    </location>
</feature>
<evidence type="ECO:0000313" key="11">
    <source>
        <dbReference type="EMBL" id="HDK38314.1"/>
    </source>
</evidence>
<keyword evidence="6" id="KW-0249">Electron transport</keyword>
<evidence type="ECO:0000256" key="9">
    <source>
        <dbReference type="PIRSR" id="PIRSR000005-2"/>
    </source>
</evidence>
<dbReference type="InterPro" id="IPR050597">
    <property type="entry name" value="Cytochrome_c_Oxidase_Subunit"/>
</dbReference>
<name>A0A831KCI4_9GAMM</name>
<dbReference type="Proteomes" id="UP000885822">
    <property type="component" value="Unassembled WGS sequence"/>
</dbReference>
<keyword evidence="3 8" id="KW-0349">Heme</keyword>
<keyword evidence="7 9" id="KW-0408">Iron</keyword>
<dbReference type="SUPFAM" id="SSF46626">
    <property type="entry name" value="Cytochrome c"/>
    <property type="match status" value="2"/>
</dbReference>
<evidence type="ECO:0000256" key="1">
    <source>
        <dbReference type="ARBA" id="ARBA00004418"/>
    </source>
</evidence>
<gene>
    <name evidence="11" type="ORF">ENG92_04790</name>
</gene>
<evidence type="ECO:0000256" key="3">
    <source>
        <dbReference type="ARBA" id="ARBA00022617"/>
    </source>
</evidence>
<dbReference type="PANTHER" id="PTHR33751:SF9">
    <property type="entry name" value="CYTOCHROME C4"/>
    <property type="match status" value="1"/>
</dbReference>
<protein>
    <submittedName>
        <fullName evidence="11">Cytochrome c4</fullName>
    </submittedName>
</protein>
<evidence type="ECO:0000256" key="4">
    <source>
        <dbReference type="ARBA" id="ARBA00022723"/>
    </source>
</evidence>
<feature type="binding site" description="covalent" evidence="8">
    <location>
        <position position="130"/>
    </location>
    <ligand>
        <name>heme c</name>
        <dbReference type="ChEBI" id="CHEBI:61717"/>
        <label>2</label>
    </ligand>
</feature>
<dbReference type="PANTHER" id="PTHR33751">
    <property type="entry name" value="CBB3-TYPE CYTOCHROME C OXIDASE SUBUNIT FIXP"/>
    <property type="match status" value="1"/>
</dbReference>
<feature type="binding site" description="covalent" evidence="8">
    <location>
        <position position="127"/>
    </location>
    <ligand>
        <name>heme c</name>
        <dbReference type="ChEBI" id="CHEBI:61717"/>
        <label>2</label>
    </ligand>
</feature>
<organism evidence="11">
    <name type="scientific">Thiolapillus brandeum</name>
    <dbReference type="NCBI Taxonomy" id="1076588"/>
    <lineage>
        <taxon>Bacteria</taxon>
        <taxon>Pseudomonadati</taxon>
        <taxon>Pseudomonadota</taxon>
        <taxon>Gammaproteobacteria</taxon>
        <taxon>Chromatiales</taxon>
        <taxon>Sedimenticolaceae</taxon>
        <taxon>Thiolapillus</taxon>
    </lineage>
</organism>
<dbReference type="PROSITE" id="PS51007">
    <property type="entry name" value="CYTC"/>
    <property type="match status" value="2"/>
</dbReference>
<dbReference type="InterPro" id="IPR009056">
    <property type="entry name" value="Cyt_c-like_dom"/>
</dbReference>
<comment type="PTM">
    <text evidence="8">Binds 2 heme c groups covalently per subunit.</text>
</comment>
<sequence length="201" mass="22195">MLLSLGLLTISSVGHATNPDLAKSIVKEKCHLCHGEEGEASSAVYPRLAGQNRNYLVKQLKNFRDGTRKSDTMNEMAKGLKDDEIDALAEYFASKPALTHRVRDKGFAAVGEYLFRKGNKYSGIPACKSCHGEAGQGTEDLPRLAGQHKRYVADQLHAFEQRARTNDNAIMHTIASKLTEFEIEALALYVSGIKDEEKEAQ</sequence>
<keyword evidence="2" id="KW-0813">Transport</keyword>
<evidence type="ECO:0000259" key="10">
    <source>
        <dbReference type="PROSITE" id="PS51007"/>
    </source>
</evidence>
<dbReference type="InterPro" id="IPR036909">
    <property type="entry name" value="Cyt_c-like_dom_sf"/>
</dbReference>
<dbReference type="AlphaFoldDB" id="A0A831KCI4"/>
<dbReference type="GO" id="GO:0020037">
    <property type="term" value="F:heme binding"/>
    <property type="evidence" value="ECO:0007669"/>
    <property type="project" value="InterPro"/>
</dbReference>
<dbReference type="Pfam" id="PF00034">
    <property type="entry name" value="Cytochrom_C"/>
    <property type="match status" value="1"/>
</dbReference>
<evidence type="ECO:0000256" key="5">
    <source>
        <dbReference type="ARBA" id="ARBA00022764"/>
    </source>
</evidence>
<evidence type="ECO:0000256" key="7">
    <source>
        <dbReference type="ARBA" id="ARBA00023004"/>
    </source>
</evidence>
<evidence type="ECO:0000256" key="2">
    <source>
        <dbReference type="ARBA" id="ARBA00022448"/>
    </source>
</evidence>
<dbReference type="GO" id="GO:0005506">
    <property type="term" value="F:iron ion binding"/>
    <property type="evidence" value="ECO:0007669"/>
    <property type="project" value="InterPro"/>
</dbReference>
<evidence type="ECO:0000256" key="6">
    <source>
        <dbReference type="ARBA" id="ARBA00022982"/>
    </source>
</evidence>
<feature type="binding site" description="covalent" evidence="8">
    <location>
        <position position="33"/>
    </location>
    <ligand>
        <name>heme c</name>
        <dbReference type="ChEBI" id="CHEBI:61717"/>
        <label>1</label>
    </ligand>
</feature>
<dbReference type="PIRSF" id="PIRSF000005">
    <property type="entry name" value="Cytochrome_c4"/>
    <property type="match status" value="1"/>
</dbReference>
<keyword evidence="4 9" id="KW-0479">Metal-binding</keyword>
<feature type="binding site" description="axial binding residue" evidence="9">
    <location>
        <position position="34"/>
    </location>
    <ligand>
        <name>heme c</name>
        <dbReference type="ChEBI" id="CHEBI:61717"/>
        <label>1</label>
    </ligand>
    <ligandPart>
        <name>Fe</name>
        <dbReference type="ChEBI" id="CHEBI:18248"/>
    </ligandPart>
</feature>
<feature type="binding site" description="axial binding residue" evidence="9">
    <location>
        <position position="171"/>
    </location>
    <ligand>
        <name>heme c</name>
        <dbReference type="ChEBI" id="CHEBI:61717"/>
        <label>2</label>
    </ligand>
    <ligandPart>
        <name>Fe</name>
        <dbReference type="ChEBI" id="CHEBI:18248"/>
    </ligandPart>
</feature>
<comment type="caution">
    <text evidence="11">The sequence shown here is derived from an EMBL/GenBank/DDBJ whole genome shotgun (WGS) entry which is preliminary data.</text>
</comment>
<dbReference type="GO" id="GO:0009055">
    <property type="term" value="F:electron transfer activity"/>
    <property type="evidence" value="ECO:0007669"/>
    <property type="project" value="InterPro"/>
</dbReference>
<dbReference type="GO" id="GO:0042597">
    <property type="term" value="C:periplasmic space"/>
    <property type="evidence" value="ECO:0007669"/>
    <property type="project" value="UniProtKB-SubCell"/>
</dbReference>
<dbReference type="Pfam" id="PF13442">
    <property type="entry name" value="Cytochrome_CBB3"/>
    <property type="match status" value="1"/>
</dbReference>
<feature type="binding site" description="covalent" evidence="8">
    <location>
        <position position="30"/>
    </location>
    <ligand>
        <name>heme c</name>
        <dbReference type="ChEBI" id="CHEBI:61717"/>
        <label>1</label>
    </ligand>
</feature>
<comment type="subcellular location">
    <subcellularLocation>
        <location evidence="1">Periplasm</location>
    </subcellularLocation>
</comment>
<proteinExistence type="predicted"/>
<accession>A0A831KCI4</accession>
<dbReference type="EMBL" id="DRCV01000210">
    <property type="protein sequence ID" value="HDK38314.1"/>
    <property type="molecule type" value="Genomic_DNA"/>
</dbReference>
<feature type="binding site" description="axial binding residue" evidence="9">
    <location>
        <position position="131"/>
    </location>
    <ligand>
        <name>heme c</name>
        <dbReference type="ChEBI" id="CHEBI:61717"/>
        <label>2</label>
    </ligand>
    <ligandPart>
        <name>Fe</name>
        <dbReference type="ChEBI" id="CHEBI:18248"/>
    </ligandPart>
</feature>
<feature type="domain" description="Cytochrome c" evidence="10">
    <location>
        <begin position="106"/>
        <end position="194"/>
    </location>
</feature>
<dbReference type="InterPro" id="IPR024167">
    <property type="entry name" value="Cytochrome_c4-like"/>
</dbReference>
<keyword evidence="5" id="KW-0574">Periplasm</keyword>
<evidence type="ECO:0000256" key="8">
    <source>
        <dbReference type="PIRSR" id="PIRSR000005-1"/>
    </source>
</evidence>